<feature type="transmembrane region" description="Helical" evidence="1">
    <location>
        <begin position="389"/>
        <end position="408"/>
    </location>
</feature>
<dbReference type="Gene3D" id="3.30.2090.10">
    <property type="entry name" value="Multidrug efflux transporter AcrB TolC docking domain, DN and DC subdomains"/>
    <property type="match status" value="2"/>
</dbReference>
<protein>
    <submittedName>
        <fullName evidence="2">Multidrug efflux pump subunit AcrB</fullName>
    </submittedName>
</protein>
<feature type="transmembrane region" description="Helical" evidence="1">
    <location>
        <begin position="555"/>
        <end position="577"/>
    </location>
</feature>
<dbReference type="Gene3D" id="3.30.70.1440">
    <property type="entry name" value="Multidrug efflux transporter AcrB pore domain"/>
    <property type="match status" value="1"/>
</dbReference>
<dbReference type="PANTHER" id="PTHR32063">
    <property type="match status" value="1"/>
</dbReference>
<reference evidence="3" key="1">
    <citation type="submission" date="2016-10" db="EMBL/GenBank/DDBJ databases">
        <authorList>
            <person name="Varghese N."/>
            <person name="Submissions S."/>
        </authorList>
    </citation>
    <scope>NUCLEOTIDE SEQUENCE [LARGE SCALE GENOMIC DNA]</scope>
    <source>
        <strain evidence="3">DSM 3384</strain>
    </source>
</reference>
<feature type="transmembrane region" description="Helical" evidence="1">
    <location>
        <begin position="363"/>
        <end position="383"/>
    </location>
</feature>
<feature type="transmembrane region" description="Helical" evidence="1">
    <location>
        <begin position="460"/>
        <end position="481"/>
    </location>
</feature>
<feature type="transmembrane region" description="Helical" evidence="1">
    <location>
        <begin position="493"/>
        <end position="514"/>
    </location>
</feature>
<dbReference type="GO" id="GO:0042910">
    <property type="term" value="F:xenobiotic transmembrane transporter activity"/>
    <property type="evidence" value="ECO:0007669"/>
    <property type="project" value="TreeGrafter"/>
</dbReference>
<dbReference type="Gene3D" id="3.30.70.1320">
    <property type="entry name" value="Multidrug efflux transporter AcrB pore domain like"/>
    <property type="match status" value="1"/>
</dbReference>
<accession>A0A1H2JG37</accession>
<feature type="transmembrane region" description="Helical" evidence="1">
    <location>
        <begin position="1039"/>
        <end position="1065"/>
    </location>
</feature>
<dbReference type="GO" id="GO:0005886">
    <property type="term" value="C:plasma membrane"/>
    <property type="evidence" value="ECO:0007669"/>
    <property type="project" value="TreeGrafter"/>
</dbReference>
<dbReference type="Gene3D" id="1.20.1640.10">
    <property type="entry name" value="Multidrug efflux transporter AcrB transmembrane domain"/>
    <property type="match status" value="2"/>
</dbReference>
<dbReference type="SUPFAM" id="SSF82693">
    <property type="entry name" value="Multidrug efflux transporter AcrB pore domain, PN1, PN2, PC1 and PC2 subdomains"/>
    <property type="match status" value="3"/>
</dbReference>
<sequence>MPEQNDSILTGSILTRIVRLFLTSQLSIMLIIISLVLGAFSIYITPKEEEPQIVVPMADIYVQAPGASPAEIEKLVATPLEKLLWEIDGVEYVYSMSTREKAVVTVRFFVGEDRENSIVKLHNKIQMNLDRVPPIVTNWLIKPIEIDDVPILNLTLYSDKYSDHELERVGEEIVARLSRLENISRSSIYGGRKREIRVELDPLRMKGFNVSIHDIEKALQGADVSTQAGYFNKNNTQITITSSSFLTSIDQVKALVISGREAKPVLLEDVATIIDGPKEAEAYTRIGYSNFYKKSRNIESDVPLSFPCVTLAFSKKKGTNAVKVAQHLIEEVEKLKTTIIPDGMYIEVTRNYGKTAQAKVNELLKSLGFAIVSVVILLAFTLGWREACVVAIAVPISFSLALFMNYLFGYTINRVTLFALILSLGLVVDDPITNVDNIQRHIKQKILEPFEATLAAVQEVLPPVIMSTIAIIVCFTPLAFITGMMGPYMAPMAINVPLTVTFSTVCALTIVPWISYHLLKSVKEKPAHKKASEPYPARLYKAILAPFLNKPYLRIMLFIGIILLLTGSCLLAVFRFVPLKLLPFDNKNEFQIVIDMPEGTSLEYTDRVVREFEQYLATVNEVTNFVSFTGISSPMDFNGMVRHYFIRTGSHLADIRINLAHKSKRQQQSHTILLRIRKDLEKIAQDNNARVQLVEVPPGPPVLSTLVAEIYGGYDKTYEQLLENAEYIKAVMEKESNVSDIKIMTEKNSQRKDIVIDREKAALHGIDTRTILDALKSAVGGITPASLHLDPERNPLWIRIVLPRDKRSDMISISQIPIRSALGKMIPLAELVHVVETNNKKPIYHKNLEPVVYVVGEMTGRAPGEAVLDMMKTLKQNPPQNGIRVNWAGEGEWKITLRVFRDMGLAFAAALFGIYFILVINTGSYFMPMLIMMAIPLTILGIMPGFFILNLFTQSAGGFSDPVFFTATSMIGMIALGGIVIRNSLVLIEFIQDALKQGESFQNAILKSGIVRMRPIILTALTTAIGAFPITFDPVFSGLAWALIFGLFASTLFTLLVIPVTYYAVYKKEHEPERNES</sequence>
<dbReference type="EMBL" id="FNLL01000012">
    <property type="protein sequence ID" value="SDU55370.1"/>
    <property type="molecule type" value="Genomic_DNA"/>
</dbReference>
<dbReference type="InterPro" id="IPR001036">
    <property type="entry name" value="Acrflvin-R"/>
</dbReference>
<feature type="transmembrane region" description="Helical" evidence="1">
    <location>
        <begin position="20"/>
        <end position="44"/>
    </location>
</feature>
<name>A0A1H2JG37_9BACT</name>
<feature type="transmembrane region" description="Helical" evidence="1">
    <location>
        <begin position="926"/>
        <end position="951"/>
    </location>
</feature>
<dbReference type="SUPFAM" id="SSF82714">
    <property type="entry name" value="Multidrug efflux transporter AcrB TolC docking domain, DN and DC subdomains"/>
    <property type="match status" value="2"/>
</dbReference>
<proteinExistence type="predicted"/>
<evidence type="ECO:0000313" key="2">
    <source>
        <dbReference type="EMBL" id="SDU55370.1"/>
    </source>
</evidence>
<dbReference type="AlphaFoldDB" id="A0A1H2JG37"/>
<keyword evidence="1" id="KW-1133">Transmembrane helix</keyword>
<gene>
    <name evidence="2" type="ORF">SAMN04487931_11255</name>
</gene>
<evidence type="ECO:0000313" key="3">
    <source>
        <dbReference type="Proteomes" id="UP000199608"/>
    </source>
</evidence>
<feature type="transmembrane region" description="Helical" evidence="1">
    <location>
        <begin position="903"/>
        <end position="920"/>
    </location>
</feature>
<dbReference type="InterPro" id="IPR027463">
    <property type="entry name" value="AcrB_DN_DC_subdom"/>
</dbReference>
<keyword evidence="1" id="KW-0812">Transmembrane</keyword>
<keyword evidence="1" id="KW-0472">Membrane</keyword>
<dbReference type="Gene3D" id="3.30.70.1430">
    <property type="entry name" value="Multidrug efflux transporter AcrB pore domain"/>
    <property type="match status" value="2"/>
</dbReference>
<evidence type="ECO:0000256" key="1">
    <source>
        <dbReference type="SAM" id="Phobius"/>
    </source>
</evidence>
<dbReference type="PRINTS" id="PR00702">
    <property type="entry name" value="ACRIFLAVINRP"/>
</dbReference>
<dbReference type="SUPFAM" id="SSF82866">
    <property type="entry name" value="Multidrug efflux transporter AcrB transmembrane domain"/>
    <property type="match status" value="2"/>
</dbReference>
<organism evidence="2 3">
    <name type="scientific">Desulfobacula phenolica</name>
    <dbReference type="NCBI Taxonomy" id="90732"/>
    <lineage>
        <taxon>Bacteria</taxon>
        <taxon>Pseudomonadati</taxon>
        <taxon>Thermodesulfobacteriota</taxon>
        <taxon>Desulfobacteria</taxon>
        <taxon>Desulfobacterales</taxon>
        <taxon>Desulfobacteraceae</taxon>
        <taxon>Desulfobacula</taxon>
    </lineage>
</organism>
<dbReference type="Pfam" id="PF00873">
    <property type="entry name" value="ACR_tran"/>
    <property type="match status" value="1"/>
</dbReference>
<dbReference type="Proteomes" id="UP000199608">
    <property type="component" value="Unassembled WGS sequence"/>
</dbReference>
<dbReference type="PANTHER" id="PTHR32063:SF16">
    <property type="entry name" value="CATION EFFLUX SYSTEM (ACRB_ACRD_ACRF FAMILY)"/>
    <property type="match status" value="1"/>
</dbReference>
<feature type="transmembrane region" description="Helical" evidence="1">
    <location>
        <begin position="963"/>
        <end position="981"/>
    </location>
</feature>
<dbReference type="RefSeq" id="WP_092237076.1">
    <property type="nucleotide sequence ID" value="NZ_FNLL01000012.1"/>
</dbReference>
<keyword evidence="3" id="KW-1185">Reference proteome</keyword>